<keyword evidence="2" id="KW-1185">Reference proteome</keyword>
<protein>
    <recommendedName>
        <fullName evidence="3">PD-(D/E)XK nuclease family protein</fullName>
    </recommendedName>
</protein>
<evidence type="ECO:0000313" key="1">
    <source>
        <dbReference type="EMBL" id="MBC5995787.1"/>
    </source>
</evidence>
<dbReference type="EMBL" id="JACRWE010000001">
    <property type="protein sequence ID" value="MBC5995787.1"/>
    <property type="molecule type" value="Genomic_DNA"/>
</dbReference>
<reference evidence="1 2" key="1">
    <citation type="submission" date="2020-08" db="EMBL/GenBank/DDBJ databases">
        <authorList>
            <person name="Liu C."/>
            <person name="Sun Q."/>
        </authorList>
    </citation>
    <scope>NUCLEOTIDE SEQUENCE [LARGE SCALE GENOMIC DNA]</scope>
    <source>
        <strain evidence="1 2">NSJ-18</strain>
    </source>
</reference>
<dbReference type="RefSeq" id="WP_153925884.1">
    <property type="nucleotide sequence ID" value="NZ_JACRWE010000001.1"/>
</dbReference>
<name>A0ABR7JLI2_9FIRM</name>
<comment type="caution">
    <text evidence="1">The sequence shown here is derived from an EMBL/GenBank/DDBJ whole genome shotgun (WGS) entry which is preliminary data.</text>
</comment>
<organism evidence="1 2">
    <name type="scientific">Romboutsia faecis</name>
    <dbReference type="NCBI Taxonomy" id="2764597"/>
    <lineage>
        <taxon>Bacteria</taxon>
        <taxon>Bacillati</taxon>
        <taxon>Bacillota</taxon>
        <taxon>Clostridia</taxon>
        <taxon>Peptostreptococcales</taxon>
        <taxon>Peptostreptococcaceae</taxon>
        <taxon>Romboutsia</taxon>
    </lineage>
</organism>
<gene>
    <name evidence="1" type="ORF">H8923_03350</name>
</gene>
<evidence type="ECO:0000313" key="2">
    <source>
        <dbReference type="Proteomes" id="UP000609849"/>
    </source>
</evidence>
<dbReference type="Proteomes" id="UP000609849">
    <property type="component" value="Unassembled WGS sequence"/>
</dbReference>
<accession>A0ABR7JLI2</accession>
<proteinExistence type="predicted"/>
<sequence length="636" mass="75442">MKLLYNIKSQNEKNKKVLDTYFKLIKLNNNKSKNIILLVQNNINKLMYERKINLEYSEELKITTYISFVKKELIKYWPIIVEKEDKIKNNIIAPIFISNSLSDYIINTDVKRKRNSNGYFDDLTSTNKGIVNSINININKAALSLIDFETIGERLYLSKKNKDKLLKFSYSQMTEIITHYVDSLLSRSMLDSSLCIYLYNKYLLSDKTYINNLKKDIEYIIVDSLESCSNAEVDFIDVISSFSKESHVYFNKIRDYSSFNNIDMEYIDEKIIKNFTLVGIDNTEDFYRNIDISDLYSQKYDIELNQSSQLYSEMIEEVINKIIELVNKGIPSKDIVIISPINNTILDYQVKNVLEKYDIGVVNTKIDNKIVDYPFANALVVATCIFYGYEDLIKEEEFISFIEIVLNVNRIQAFKIYKNKDSNEDYKELIEYIHKYKTESIKIYEFLMRFYIDKMLTLKNGKSNMRICRKIIQESEVFTENINLLDLDENKPKEKIFIEVLKNTIKDYYLSKEIQDLKESNKIIISTPYSYISSSLNRPIQLWIDIGSNAWNMKIEKDISNVIVFRNSYEETKIYTDEMEEYFKKYYLYNMIYCLLENVERVYAYKSDYTVNGYMQESILYSILLKILDKRRDSYE</sequence>
<evidence type="ECO:0008006" key="3">
    <source>
        <dbReference type="Google" id="ProtNLM"/>
    </source>
</evidence>